<protein>
    <submittedName>
        <fullName evidence="4">Ethanolamine-phosphate phospho-lyase</fullName>
    </submittedName>
</protein>
<sequence length="635" mass="70664">MSLGPLEKVSRDETLRLRKTYIGESCTLFFERDPLKIVRGEGQYMYDENGRQYLDCINNVAHVGHCHPRVTQAAMEQMSLLYTNSRYLHDNIVLYAQNLIATFPPKLNVCYFVNSGSEANDLALRLSRAHTGHEDVIVLRAYHGNLSTSTDMSPMKFEKITGGKKDYVHVASLPCTYRGEYTADEYGDAVGQKYAENVQNVINKIHSKGRHLAAFFAESMVSCGGQVLLPEGYLSEVYKYVHQAGGVCVADEVQTGFGRVGKHMWAFQLQGEDICPDIVTIGKPMGNGHPVAAVVTTKEIARSFKGLGVSYFNTYGGNPVSMAIANAVLDIIESENLMDNAHFVGKKLLDDLQDLKKRHPIIGDVRGIGFFIGIDLVKDRISKAPATEEAAFVIARMKNDGILLSAEGKYENVLKFKPPMVFNAENADHLVKQLDLILTEVENQKVPKVCESPVSTTDSSSSDDDMASKSSSSSEAKLYAPISTQSSQLPYRGRNIPTGQPLRLLKNPNGKIQRTKAAPQCRNCYGFFHSSKTCFLLIRCAHCSDSHALPSVLSRNTQIARVIMSPIGNDGHSFRRKNRTKICSPYQLGNQKRKHINPKRKTPKSSQHIQKIDLFRTEGMRPLLKIILMQMPLLE</sequence>
<dbReference type="InterPro" id="IPR005814">
    <property type="entry name" value="Aminotrans_3"/>
</dbReference>
<dbReference type="EMBL" id="BPLR01012102">
    <property type="protein sequence ID" value="GIY51409.1"/>
    <property type="molecule type" value="Genomic_DNA"/>
</dbReference>
<evidence type="ECO:0000313" key="4">
    <source>
        <dbReference type="EMBL" id="GIY51409.1"/>
    </source>
</evidence>
<dbReference type="GO" id="GO:0008483">
    <property type="term" value="F:transaminase activity"/>
    <property type="evidence" value="ECO:0007669"/>
    <property type="project" value="InterPro"/>
</dbReference>
<keyword evidence="5" id="KW-1185">Reference proteome</keyword>
<dbReference type="Proteomes" id="UP001054945">
    <property type="component" value="Unassembled WGS sequence"/>
</dbReference>
<evidence type="ECO:0000256" key="3">
    <source>
        <dbReference type="SAM" id="MobiDB-lite"/>
    </source>
</evidence>
<feature type="region of interest" description="Disordered" evidence="3">
    <location>
        <begin position="449"/>
        <end position="479"/>
    </location>
</feature>
<dbReference type="PANTHER" id="PTHR45688:SF13">
    <property type="entry name" value="ALANINE--GLYOXYLATE AMINOTRANSFERASE 2-LIKE"/>
    <property type="match status" value="1"/>
</dbReference>
<dbReference type="Gene3D" id="3.40.640.10">
    <property type="entry name" value="Type I PLP-dependent aspartate aminotransferase-like (Major domain)"/>
    <property type="match status" value="1"/>
</dbReference>
<evidence type="ECO:0000256" key="2">
    <source>
        <dbReference type="ARBA" id="ARBA00022898"/>
    </source>
</evidence>
<name>A0AAV4U0U9_CAEEX</name>
<dbReference type="CDD" id="cd00610">
    <property type="entry name" value="OAT_like"/>
    <property type="match status" value="1"/>
</dbReference>
<dbReference type="InterPro" id="IPR015424">
    <property type="entry name" value="PyrdxlP-dep_Trfase"/>
</dbReference>
<accession>A0AAV4U0U9</accession>
<dbReference type="AlphaFoldDB" id="A0AAV4U0U9"/>
<dbReference type="GO" id="GO:0030170">
    <property type="term" value="F:pyridoxal phosphate binding"/>
    <property type="evidence" value="ECO:0007669"/>
    <property type="project" value="InterPro"/>
</dbReference>
<evidence type="ECO:0000313" key="5">
    <source>
        <dbReference type="Proteomes" id="UP001054945"/>
    </source>
</evidence>
<gene>
    <name evidence="4" type="primary">ETNPPL</name>
    <name evidence="4" type="ORF">CEXT_208311</name>
</gene>
<keyword evidence="2" id="KW-0663">Pyridoxal phosphate</keyword>
<proteinExistence type="inferred from homology"/>
<organism evidence="4 5">
    <name type="scientific">Caerostris extrusa</name>
    <name type="common">Bark spider</name>
    <name type="synonym">Caerostris bankana</name>
    <dbReference type="NCBI Taxonomy" id="172846"/>
    <lineage>
        <taxon>Eukaryota</taxon>
        <taxon>Metazoa</taxon>
        <taxon>Ecdysozoa</taxon>
        <taxon>Arthropoda</taxon>
        <taxon>Chelicerata</taxon>
        <taxon>Arachnida</taxon>
        <taxon>Araneae</taxon>
        <taxon>Araneomorphae</taxon>
        <taxon>Entelegynae</taxon>
        <taxon>Araneoidea</taxon>
        <taxon>Araneidae</taxon>
        <taxon>Caerostris</taxon>
    </lineage>
</organism>
<dbReference type="InterPro" id="IPR015422">
    <property type="entry name" value="PyrdxlP-dep_Trfase_small"/>
</dbReference>
<dbReference type="InterPro" id="IPR049704">
    <property type="entry name" value="Aminotrans_3_PPA_site"/>
</dbReference>
<dbReference type="PROSITE" id="PS00600">
    <property type="entry name" value="AA_TRANSFER_CLASS_3"/>
    <property type="match status" value="1"/>
</dbReference>
<dbReference type="InterPro" id="IPR015421">
    <property type="entry name" value="PyrdxlP-dep_Trfase_major"/>
</dbReference>
<reference evidence="4 5" key="1">
    <citation type="submission" date="2021-06" db="EMBL/GenBank/DDBJ databases">
        <title>Caerostris extrusa draft genome.</title>
        <authorList>
            <person name="Kono N."/>
            <person name="Arakawa K."/>
        </authorList>
    </citation>
    <scope>NUCLEOTIDE SEQUENCE [LARGE SCALE GENOMIC DNA]</scope>
</reference>
<comment type="caution">
    <text evidence="4">The sequence shown here is derived from an EMBL/GenBank/DDBJ whole genome shotgun (WGS) entry which is preliminary data.</text>
</comment>
<dbReference type="SUPFAM" id="SSF53383">
    <property type="entry name" value="PLP-dependent transferases"/>
    <property type="match status" value="1"/>
</dbReference>
<dbReference type="Gene3D" id="3.90.1150.10">
    <property type="entry name" value="Aspartate Aminotransferase, domain 1"/>
    <property type="match status" value="1"/>
</dbReference>
<evidence type="ECO:0000256" key="1">
    <source>
        <dbReference type="ARBA" id="ARBA00008954"/>
    </source>
</evidence>
<dbReference type="GO" id="GO:0005739">
    <property type="term" value="C:mitochondrion"/>
    <property type="evidence" value="ECO:0007669"/>
    <property type="project" value="TreeGrafter"/>
</dbReference>
<dbReference type="Pfam" id="PF00202">
    <property type="entry name" value="Aminotran_3"/>
    <property type="match status" value="1"/>
</dbReference>
<dbReference type="PANTHER" id="PTHR45688">
    <property type="match status" value="1"/>
</dbReference>
<comment type="similarity">
    <text evidence="1">Belongs to the class-III pyridoxal-phosphate-dependent aminotransferase family.</text>
</comment>